<sequence>MLNRQVLGGQIANLIVIAAPRTLGELRKHYHQKGSAVLVGEIPKDLTRRSAQEIENVVPPPS</sequence>
<dbReference type="Proteomes" id="UP000275530">
    <property type="component" value="Unassembled WGS sequence"/>
</dbReference>
<evidence type="ECO:0000313" key="1">
    <source>
        <dbReference type="EMBL" id="RJT33616.1"/>
    </source>
</evidence>
<comment type="caution">
    <text evidence="1">The sequence shown here is derived from an EMBL/GenBank/DDBJ whole genome shotgun (WGS) entry which is preliminary data.</text>
</comment>
<accession>A0A6M7TFD8</accession>
<dbReference type="AlphaFoldDB" id="A0A6M7TFD8"/>
<reference evidence="1 2" key="1">
    <citation type="submission" date="2018-09" db="EMBL/GenBank/DDBJ databases">
        <title>Mesorhizobium carmichaelinearum sp. nov. isolated from Carmichaelinea spp. root nodules in New Zealand.</title>
        <authorList>
            <person name="De Meyer S.E."/>
        </authorList>
    </citation>
    <scope>NUCLEOTIDE SEQUENCE [LARGE SCALE GENOMIC DNA]</scope>
    <source>
        <strain evidence="1 2">LMG 28313</strain>
    </source>
</reference>
<evidence type="ECO:0000313" key="2">
    <source>
        <dbReference type="Proteomes" id="UP000275530"/>
    </source>
</evidence>
<dbReference type="InterPro" id="IPR041374">
    <property type="entry name" value="BaeRF_family12"/>
</dbReference>
<proteinExistence type="predicted"/>
<organism evidence="1 2">
    <name type="scientific">Mesorhizobium jarvisii</name>
    <dbReference type="NCBI Taxonomy" id="1777867"/>
    <lineage>
        <taxon>Bacteria</taxon>
        <taxon>Pseudomonadati</taxon>
        <taxon>Pseudomonadota</taxon>
        <taxon>Alphaproteobacteria</taxon>
        <taxon>Hyphomicrobiales</taxon>
        <taxon>Phyllobacteriaceae</taxon>
        <taxon>Mesorhizobium</taxon>
    </lineage>
</organism>
<protein>
    <submittedName>
        <fullName evidence="1">Uncharacterized protein</fullName>
    </submittedName>
</protein>
<name>A0A6M7TFD8_9HYPH</name>
<dbReference type="EMBL" id="QZXA01000005">
    <property type="protein sequence ID" value="RJT33616.1"/>
    <property type="molecule type" value="Genomic_DNA"/>
</dbReference>
<dbReference type="RefSeq" id="WP_081295961.1">
    <property type="nucleotide sequence ID" value="NZ_CP033507.1"/>
</dbReference>
<keyword evidence="2" id="KW-1185">Reference proteome</keyword>
<dbReference type="Pfam" id="PF18856">
    <property type="entry name" value="baeRF_family12"/>
    <property type="match status" value="1"/>
</dbReference>
<gene>
    <name evidence="1" type="ORF">D3242_13700</name>
</gene>